<keyword evidence="6" id="KW-0862">Zinc</keyword>
<dbReference type="PANTHER" id="PTHR24406">
    <property type="entry name" value="TRANSCRIPTIONAL REPRESSOR CTCFL-RELATED"/>
    <property type="match status" value="1"/>
</dbReference>
<keyword evidence="8" id="KW-0238">DNA-binding</keyword>
<keyword evidence="4" id="KW-0677">Repeat</keyword>
<comment type="caution">
    <text evidence="13">The sequence shown here is derived from an EMBL/GenBank/DDBJ whole genome shotgun (WGS) entry which is preliminary data.</text>
</comment>
<dbReference type="InterPro" id="IPR013087">
    <property type="entry name" value="Znf_C2H2_type"/>
</dbReference>
<evidence type="ECO:0000256" key="8">
    <source>
        <dbReference type="ARBA" id="ARBA00023125"/>
    </source>
</evidence>
<sequence length="156" mass="18346">MGCTFFGWNAVFDSALFACPKCPRRYKRKTHLNRHLKYECGKQPQFQCPHCQYKAKLKDNLKYHILAKHMKRILHWMNQGADGKFECPQCPRKYIRKISLNRHLRYECGKQPQFACPHCPYRAKLKSNLKYHVLGVHMNAPKKAELGIAIARNNTT</sequence>
<dbReference type="InterPro" id="IPR050888">
    <property type="entry name" value="ZnF_C2H2-type_TF"/>
</dbReference>
<evidence type="ECO:0000259" key="12">
    <source>
        <dbReference type="PROSITE" id="PS50157"/>
    </source>
</evidence>
<dbReference type="Pfam" id="PF00096">
    <property type="entry name" value="zf-C2H2"/>
    <property type="match status" value="2"/>
</dbReference>
<evidence type="ECO:0000256" key="1">
    <source>
        <dbReference type="ARBA" id="ARBA00004123"/>
    </source>
</evidence>
<gene>
    <name evidence="13" type="ORF">GE061_003400</name>
</gene>
<keyword evidence="10" id="KW-0539">Nucleus</keyword>
<keyword evidence="3" id="KW-0479">Metal-binding</keyword>
<evidence type="ECO:0000256" key="6">
    <source>
        <dbReference type="ARBA" id="ARBA00022833"/>
    </source>
</evidence>
<dbReference type="FunFam" id="3.30.160.60:FF:000075">
    <property type="entry name" value="Putative zinc finger protein 536"/>
    <property type="match status" value="1"/>
</dbReference>
<keyword evidence="7" id="KW-0805">Transcription regulation</keyword>
<dbReference type="InterPro" id="IPR036236">
    <property type="entry name" value="Znf_C2H2_sf"/>
</dbReference>
<dbReference type="OrthoDB" id="8186305at2759"/>
<evidence type="ECO:0000256" key="7">
    <source>
        <dbReference type="ARBA" id="ARBA00023015"/>
    </source>
</evidence>
<accession>A0A8S9X3P6</accession>
<keyword evidence="5 11" id="KW-0863">Zinc-finger</keyword>
<feature type="domain" description="C2H2-type" evidence="12">
    <location>
        <begin position="17"/>
        <end position="44"/>
    </location>
</feature>
<reference evidence="13" key="1">
    <citation type="journal article" date="2021" name="Mol. Ecol. Resour.">
        <title>Apolygus lucorum genome provides insights into omnivorousness and mesophyll feeding.</title>
        <authorList>
            <person name="Liu Y."/>
            <person name="Liu H."/>
            <person name="Wang H."/>
            <person name="Huang T."/>
            <person name="Liu B."/>
            <person name="Yang B."/>
            <person name="Yin L."/>
            <person name="Li B."/>
            <person name="Zhang Y."/>
            <person name="Zhang S."/>
            <person name="Jiang F."/>
            <person name="Zhang X."/>
            <person name="Ren Y."/>
            <person name="Wang B."/>
            <person name="Wang S."/>
            <person name="Lu Y."/>
            <person name="Wu K."/>
            <person name="Fan W."/>
            <person name="Wang G."/>
        </authorList>
    </citation>
    <scope>NUCLEOTIDE SEQUENCE</scope>
    <source>
        <strain evidence="13">12Hb</strain>
    </source>
</reference>
<dbReference type="GO" id="GO:0005634">
    <property type="term" value="C:nucleus"/>
    <property type="evidence" value="ECO:0007669"/>
    <property type="project" value="UniProtKB-SubCell"/>
</dbReference>
<dbReference type="AlphaFoldDB" id="A0A8S9X3P6"/>
<evidence type="ECO:0000256" key="3">
    <source>
        <dbReference type="ARBA" id="ARBA00022723"/>
    </source>
</evidence>
<dbReference type="SUPFAM" id="SSF57667">
    <property type="entry name" value="beta-beta-alpha zinc fingers"/>
    <property type="match status" value="2"/>
</dbReference>
<dbReference type="EMBL" id="WIXP02000011">
    <property type="protein sequence ID" value="KAF6202988.1"/>
    <property type="molecule type" value="Genomic_DNA"/>
</dbReference>
<feature type="domain" description="C2H2-type" evidence="12">
    <location>
        <begin position="85"/>
        <end position="112"/>
    </location>
</feature>
<keyword evidence="14" id="KW-1185">Reference proteome</keyword>
<protein>
    <recommendedName>
        <fullName evidence="12">C2H2-type domain-containing protein</fullName>
    </recommendedName>
</protein>
<evidence type="ECO:0000256" key="4">
    <source>
        <dbReference type="ARBA" id="ARBA00022737"/>
    </source>
</evidence>
<dbReference type="GO" id="GO:0008270">
    <property type="term" value="F:zinc ion binding"/>
    <property type="evidence" value="ECO:0007669"/>
    <property type="project" value="UniProtKB-KW"/>
</dbReference>
<evidence type="ECO:0000256" key="9">
    <source>
        <dbReference type="ARBA" id="ARBA00023163"/>
    </source>
</evidence>
<evidence type="ECO:0000256" key="2">
    <source>
        <dbReference type="ARBA" id="ARBA00006991"/>
    </source>
</evidence>
<name>A0A8S9X3P6_APOLU</name>
<evidence type="ECO:0000313" key="14">
    <source>
        <dbReference type="Proteomes" id="UP000466442"/>
    </source>
</evidence>
<comment type="similarity">
    <text evidence="2">Belongs to the krueppel C2H2-type zinc-finger protein family.</text>
</comment>
<dbReference type="PROSITE" id="PS50157">
    <property type="entry name" value="ZINC_FINGER_C2H2_2"/>
    <property type="match status" value="2"/>
</dbReference>
<evidence type="ECO:0000313" key="13">
    <source>
        <dbReference type="EMBL" id="KAF6202988.1"/>
    </source>
</evidence>
<dbReference type="Proteomes" id="UP000466442">
    <property type="component" value="Unassembled WGS sequence"/>
</dbReference>
<proteinExistence type="inferred from homology"/>
<evidence type="ECO:0000256" key="10">
    <source>
        <dbReference type="ARBA" id="ARBA00023242"/>
    </source>
</evidence>
<evidence type="ECO:0000256" key="5">
    <source>
        <dbReference type="ARBA" id="ARBA00022771"/>
    </source>
</evidence>
<organism evidence="13 14">
    <name type="scientific">Apolygus lucorum</name>
    <name type="common">Small green plant bug</name>
    <name type="synonym">Lygocoris lucorum</name>
    <dbReference type="NCBI Taxonomy" id="248454"/>
    <lineage>
        <taxon>Eukaryota</taxon>
        <taxon>Metazoa</taxon>
        <taxon>Ecdysozoa</taxon>
        <taxon>Arthropoda</taxon>
        <taxon>Hexapoda</taxon>
        <taxon>Insecta</taxon>
        <taxon>Pterygota</taxon>
        <taxon>Neoptera</taxon>
        <taxon>Paraneoptera</taxon>
        <taxon>Hemiptera</taxon>
        <taxon>Heteroptera</taxon>
        <taxon>Panheteroptera</taxon>
        <taxon>Cimicomorpha</taxon>
        <taxon>Miridae</taxon>
        <taxon>Mirini</taxon>
        <taxon>Apolygus</taxon>
    </lineage>
</organism>
<dbReference type="GO" id="GO:0003677">
    <property type="term" value="F:DNA binding"/>
    <property type="evidence" value="ECO:0007669"/>
    <property type="project" value="UniProtKB-KW"/>
</dbReference>
<keyword evidence="9" id="KW-0804">Transcription</keyword>
<evidence type="ECO:0000256" key="11">
    <source>
        <dbReference type="PROSITE-ProRule" id="PRU00042"/>
    </source>
</evidence>
<dbReference type="Gene3D" id="3.30.160.60">
    <property type="entry name" value="Classic Zinc Finger"/>
    <property type="match status" value="2"/>
</dbReference>
<comment type="subcellular location">
    <subcellularLocation>
        <location evidence="1">Nucleus</location>
    </subcellularLocation>
</comment>
<dbReference type="SMART" id="SM00355">
    <property type="entry name" value="ZnF_C2H2"/>
    <property type="match status" value="4"/>
</dbReference>